<dbReference type="InterPro" id="IPR021519">
    <property type="entry name" value="DUF3182"/>
</dbReference>
<accession>A0A955I224</accession>
<name>A0A955I224_9BACT</name>
<dbReference type="Pfam" id="PF11379">
    <property type="entry name" value="DUF3182"/>
    <property type="match status" value="1"/>
</dbReference>
<gene>
    <name evidence="1" type="ORF">KC685_00315</name>
</gene>
<dbReference type="AlphaFoldDB" id="A0A955I224"/>
<evidence type="ECO:0000313" key="1">
    <source>
        <dbReference type="EMBL" id="MCA9376347.1"/>
    </source>
</evidence>
<proteinExistence type="predicted"/>
<reference evidence="1" key="1">
    <citation type="submission" date="2020-04" db="EMBL/GenBank/DDBJ databases">
        <authorList>
            <person name="Zhang T."/>
        </authorList>
    </citation>
    <scope>NUCLEOTIDE SEQUENCE</scope>
    <source>
        <strain evidence="1">HKST-UBA17</strain>
    </source>
</reference>
<organism evidence="1 2">
    <name type="scientific">Candidatus Dojkabacteria bacterium</name>
    <dbReference type="NCBI Taxonomy" id="2099670"/>
    <lineage>
        <taxon>Bacteria</taxon>
        <taxon>Candidatus Dojkabacteria</taxon>
    </lineage>
</organism>
<protein>
    <submittedName>
        <fullName evidence="1">DUF3182 family protein</fullName>
    </submittedName>
</protein>
<dbReference type="Proteomes" id="UP000741282">
    <property type="component" value="Unassembled WGS sequence"/>
</dbReference>
<sequence length="379" mass="42768">MIKANINNIYSFLPPGVDQFGFQIVRNTEYAKYLAEIVGAEYSGMISTNTRLPSDSYLFSFCPVTVEQYDQLQIDPTRLWGGMVKFSFPLKGIIHPLVKDTQSVPANFPREFSEKLYEQHLSVPGITCFSKKDIRRAYFDLSKDGFIVRLKDSHGSGTVKQYRLENLARLEEILFGYQDGYIERSGMLVELNIVDPEGSAPPDSYSIGVLEILGNVYSYIGHQKIVDSGLFGYLGTRLSLYNGGFKEEISSHGLYQIIEKKANSMIQLITEYKPFLVGSRLNADLIYGVFEREDLQETISQKPEMYFTEISTYPGGATAGELVAVRYLNENPNKRSITIDSLTDHAYTGLYDRDYVKIFCDTVDPILGHTRVGAVIVDE</sequence>
<dbReference type="EMBL" id="JAGQLN010000001">
    <property type="protein sequence ID" value="MCA9376347.1"/>
    <property type="molecule type" value="Genomic_DNA"/>
</dbReference>
<evidence type="ECO:0000313" key="2">
    <source>
        <dbReference type="Proteomes" id="UP000741282"/>
    </source>
</evidence>
<reference evidence="1" key="2">
    <citation type="journal article" date="2021" name="Microbiome">
        <title>Successional dynamics and alternative stable states in a saline activated sludge microbial community over 9 years.</title>
        <authorList>
            <person name="Wang Y."/>
            <person name="Ye J."/>
            <person name="Ju F."/>
            <person name="Liu L."/>
            <person name="Boyd J.A."/>
            <person name="Deng Y."/>
            <person name="Parks D.H."/>
            <person name="Jiang X."/>
            <person name="Yin X."/>
            <person name="Woodcroft B.J."/>
            <person name="Tyson G.W."/>
            <person name="Hugenholtz P."/>
            <person name="Polz M.F."/>
            <person name="Zhang T."/>
        </authorList>
    </citation>
    <scope>NUCLEOTIDE SEQUENCE</scope>
    <source>
        <strain evidence="1">HKST-UBA17</strain>
    </source>
</reference>
<comment type="caution">
    <text evidence="1">The sequence shown here is derived from an EMBL/GenBank/DDBJ whole genome shotgun (WGS) entry which is preliminary data.</text>
</comment>